<organism evidence="1 2">
    <name type="scientific">Haematococcus lacustris</name>
    <name type="common">Green alga</name>
    <name type="synonym">Haematococcus pluvialis</name>
    <dbReference type="NCBI Taxonomy" id="44745"/>
    <lineage>
        <taxon>Eukaryota</taxon>
        <taxon>Viridiplantae</taxon>
        <taxon>Chlorophyta</taxon>
        <taxon>core chlorophytes</taxon>
        <taxon>Chlorophyceae</taxon>
        <taxon>CS clade</taxon>
        <taxon>Chlamydomonadales</taxon>
        <taxon>Haematococcaceae</taxon>
        <taxon>Haematococcus</taxon>
    </lineage>
</organism>
<sequence length="54" mass="5801">MLRGMRAEDLGQAIWLHQAARLRGRPVFGTGQRLAGIRELLECAASSTHGVQGG</sequence>
<proteinExistence type="predicted"/>
<evidence type="ECO:0000313" key="2">
    <source>
        <dbReference type="Proteomes" id="UP000485058"/>
    </source>
</evidence>
<evidence type="ECO:0000313" key="1">
    <source>
        <dbReference type="EMBL" id="GFH31871.1"/>
    </source>
</evidence>
<accession>A0A6A0AHU6</accession>
<dbReference type="Proteomes" id="UP000485058">
    <property type="component" value="Unassembled WGS sequence"/>
</dbReference>
<gene>
    <name evidence="1" type="ORF">HaLaN_30992</name>
</gene>
<dbReference type="AlphaFoldDB" id="A0A6A0AHU6"/>
<reference evidence="1 2" key="1">
    <citation type="submission" date="2020-02" db="EMBL/GenBank/DDBJ databases">
        <title>Draft genome sequence of Haematococcus lacustris strain NIES-144.</title>
        <authorList>
            <person name="Morimoto D."/>
            <person name="Nakagawa S."/>
            <person name="Yoshida T."/>
            <person name="Sawayama S."/>
        </authorList>
    </citation>
    <scope>NUCLEOTIDE SEQUENCE [LARGE SCALE GENOMIC DNA]</scope>
    <source>
        <strain evidence="1 2">NIES-144</strain>
    </source>
</reference>
<protein>
    <submittedName>
        <fullName evidence="1">Uncharacterized protein</fullName>
    </submittedName>
</protein>
<name>A0A6A0AHU6_HAELA</name>
<comment type="caution">
    <text evidence="1">The sequence shown here is derived from an EMBL/GenBank/DDBJ whole genome shotgun (WGS) entry which is preliminary data.</text>
</comment>
<dbReference type="EMBL" id="BLLF01006018">
    <property type="protein sequence ID" value="GFH31871.1"/>
    <property type="molecule type" value="Genomic_DNA"/>
</dbReference>
<keyword evidence="2" id="KW-1185">Reference proteome</keyword>